<gene>
    <name evidence="3" type="ORF">GMARGA_LOCUS24204</name>
</gene>
<name>A0ABN7VXX8_GIGMA</name>
<evidence type="ECO:0000256" key="1">
    <source>
        <dbReference type="SAM" id="MobiDB-lite"/>
    </source>
</evidence>
<feature type="region of interest" description="Disordered" evidence="1">
    <location>
        <begin position="160"/>
        <end position="195"/>
    </location>
</feature>
<evidence type="ECO:0000313" key="3">
    <source>
        <dbReference type="EMBL" id="CAG8805993.1"/>
    </source>
</evidence>
<dbReference type="Pfam" id="PF14529">
    <property type="entry name" value="Exo_endo_phos_2"/>
    <property type="match status" value="1"/>
</dbReference>
<feature type="compositionally biased region" description="Basic and acidic residues" evidence="1">
    <location>
        <begin position="160"/>
        <end position="170"/>
    </location>
</feature>
<organism evidence="3 4">
    <name type="scientific">Gigaspora margarita</name>
    <dbReference type="NCBI Taxonomy" id="4874"/>
    <lineage>
        <taxon>Eukaryota</taxon>
        <taxon>Fungi</taxon>
        <taxon>Fungi incertae sedis</taxon>
        <taxon>Mucoromycota</taxon>
        <taxon>Glomeromycotina</taxon>
        <taxon>Glomeromycetes</taxon>
        <taxon>Diversisporales</taxon>
        <taxon>Gigasporaceae</taxon>
        <taxon>Gigaspora</taxon>
    </lineage>
</organism>
<dbReference type="SUPFAM" id="SSF56219">
    <property type="entry name" value="DNase I-like"/>
    <property type="match status" value="1"/>
</dbReference>
<dbReference type="EMBL" id="CAJVQB010025278">
    <property type="protein sequence ID" value="CAG8805993.1"/>
    <property type="molecule type" value="Genomic_DNA"/>
</dbReference>
<evidence type="ECO:0000259" key="2">
    <source>
        <dbReference type="Pfam" id="PF14529"/>
    </source>
</evidence>
<dbReference type="Gene3D" id="3.60.10.10">
    <property type="entry name" value="Endonuclease/exonuclease/phosphatase"/>
    <property type="match status" value="1"/>
</dbReference>
<dbReference type="InterPro" id="IPR005135">
    <property type="entry name" value="Endo/exonuclease/phosphatase"/>
</dbReference>
<reference evidence="3 4" key="1">
    <citation type="submission" date="2021-06" db="EMBL/GenBank/DDBJ databases">
        <authorList>
            <person name="Kallberg Y."/>
            <person name="Tangrot J."/>
            <person name="Rosling A."/>
        </authorList>
    </citation>
    <scope>NUCLEOTIDE SEQUENCE [LARGE SCALE GENOMIC DNA]</scope>
    <source>
        <strain evidence="3 4">120-4 pot B 10/14</strain>
    </source>
</reference>
<sequence length="649" mass="76196">MQLEQAVEGGRKRVVLWDLPKSFGSIQVKRMVGRYGKVISIKWIYRKTYKAAECELEVNNERSERLLQEAWVLPYGTKLTRVTVGKEHQKILEERKRYRAIISGFHKNTAEVLLLRHMRQFKAKSVYIPPNNEQLKKKEIQEFEKSSRKFYDESLAHYKKNQESSYERNNKVQQKKNKQSAWDVRGNGRRNGKKDGYRMQKHVRENKVLGNIQQCIESAKGESIEKDQLGPLENGEENKAIKSILNTSHKKERITVIVGDFNWEEENECLEKGKWKSNNRGASEIIQYIKEKNFVYAYREVNPDRFESTWEGRGSESRIDYIWYKKSANVGAYRCDVVDMDNTTGSDHRMIIAYMATEIGNFRTSRTKNKRLKNKRFTLDIKNINAENWEQYGRLLEKKLKKKWEDISANESTEQEELDRKIRGLRKEARIISKLCRKCKRENSQGISKEDNKKIQTILEKFGNEEHSDVLAVWNERWEEHILKNNLNMQVLKVAKQYQLGFEGKELGRDLEIMGGKLINREGNRLLTWGQIRQLRGKKGTGRKPVWFKELELKMISDTVRRDIKEEFKTKEINHFAITPVLQEDGSSVDIEHWCKKGSWSGNKTVVAKCEGCEIRQEQEESSCIVAARFKNKKRALAKNIVHKESGQF</sequence>
<comment type="caution">
    <text evidence="3">The sequence shown here is derived from an EMBL/GenBank/DDBJ whole genome shotgun (WGS) entry which is preliminary data.</text>
</comment>
<dbReference type="Proteomes" id="UP000789901">
    <property type="component" value="Unassembled WGS sequence"/>
</dbReference>
<evidence type="ECO:0000313" key="4">
    <source>
        <dbReference type="Proteomes" id="UP000789901"/>
    </source>
</evidence>
<keyword evidence="4" id="KW-1185">Reference proteome</keyword>
<feature type="non-terminal residue" evidence="3">
    <location>
        <position position="649"/>
    </location>
</feature>
<protein>
    <submittedName>
        <fullName evidence="3">35967_t:CDS:1</fullName>
    </submittedName>
</protein>
<accession>A0ABN7VXX8</accession>
<feature type="domain" description="Endonuclease/exonuclease/phosphatase" evidence="2">
    <location>
        <begin position="237"/>
        <end position="352"/>
    </location>
</feature>
<proteinExistence type="predicted"/>
<dbReference type="InterPro" id="IPR036691">
    <property type="entry name" value="Endo/exonu/phosph_ase_sf"/>
</dbReference>